<feature type="domain" description="Sec23/Sec24 beta-sandwich" evidence="20">
    <location>
        <begin position="381"/>
        <end position="485"/>
    </location>
</feature>
<dbReference type="InterPro" id="IPR012990">
    <property type="entry name" value="Beta-sandwich_Sec23_24"/>
</dbReference>
<dbReference type="InterPro" id="IPR037364">
    <property type="entry name" value="Sec23"/>
</dbReference>
<evidence type="ECO:0000259" key="18">
    <source>
        <dbReference type="Pfam" id="PF04811"/>
    </source>
</evidence>
<evidence type="ECO:0000256" key="10">
    <source>
        <dbReference type="ARBA" id="ARBA00022927"/>
    </source>
</evidence>
<dbReference type="Pfam" id="PF00626">
    <property type="entry name" value="Gelsolin"/>
    <property type="match status" value="1"/>
</dbReference>
<dbReference type="Gene3D" id="3.40.50.410">
    <property type="entry name" value="von Willebrand factor, type A domain"/>
    <property type="match status" value="1"/>
</dbReference>
<dbReference type="SUPFAM" id="SSF82754">
    <property type="entry name" value="C-terminal, gelsolin-like domain of Sec23/24"/>
    <property type="match status" value="1"/>
</dbReference>
<dbReference type="InterPro" id="IPR036465">
    <property type="entry name" value="vWFA_dom_sf"/>
</dbReference>
<dbReference type="SUPFAM" id="SSF82919">
    <property type="entry name" value="Zn-finger domain of Sec23/24"/>
    <property type="match status" value="1"/>
</dbReference>
<keyword evidence="9 15" id="KW-0931">ER-Golgi transport</keyword>
<dbReference type="InterPro" id="IPR006895">
    <property type="entry name" value="Znf_Sec23_Sec24"/>
</dbReference>
<dbReference type="EMBL" id="LK052904">
    <property type="protein sequence ID" value="CDR45557.1"/>
    <property type="molecule type" value="Genomic_DNA"/>
</dbReference>
<sequence length="747" mass="84042">MIQEEKDGVRFSWNAFPTTKIAQNRLSVPIGSLYTPLMPREDLTYLNAEPVVCRQPCGAVLNPFCQILNGRGWLCSVCGQTNPLPSQYQSEMPLQCLQENSTIEYITSRRTQPPIFLFVMDVCLTEDDFQALRESLLVSLNLIPEDAFVGFISFGKHVMVHELADDGIRAHVFNGSKEYTHEEISKKLGFLTPEFRSANPASQQTAMKYIQNAAMAEYSLDNILETIKEDSWPRTSKERAYRATGCALNVASTLLKSAFPHVGSHIMLFTGGPCTHGPGMIVGNQLKEPIRSHHLIEAKEAKHFKKAKQFYTELTKKCSENGTSVDLFIGAYDQVGLYEMEELCDHTGGVVVLTDSFTTSIFKQSFQRFFTTDQFDQLAMGHNATLEVKTSKHVKVAGLLGHAQSLAKNDQFVSTNAEYGISKTSAWKLSGIRPNSTYGLVFDTTESQERAVFTNAEFVTIQFITFYEHPDTSSRLRVTTVTRPLSQQQDLSSSFDQEAAAVLIGRIAVDKVLKDDVADVIAYVDKILLNLFKTFGEFRKNDPGSFRIGNNFSLFPQFIYHLRRSQFLQVFNNSPDETVFYRHVFNTEDTSNSLIMIQPTLTAYEQTDDEEESEEGIPVLLDSLSIQPTRILLLDTFFHILIYHGATIASWRREGYQDDPEYASFKEFLNAPRIEAAELLTDRFPLPRFIDTEEGGSQARFLYSKLNPTTTHSNQGFLTQGGGVVLTDDVSLQTFMEHVSKLVVESA</sequence>
<dbReference type="PANTHER" id="PTHR11141">
    <property type="entry name" value="PROTEIN TRANSPORT PROTEIN SEC23"/>
    <property type="match status" value="1"/>
</dbReference>
<dbReference type="GO" id="GO:0008270">
    <property type="term" value="F:zinc ion binding"/>
    <property type="evidence" value="ECO:0007669"/>
    <property type="project" value="InterPro"/>
</dbReference>
<feature type="domain" description="Zinc finger Sec23/Sec24-type" evidence="17">
    <location>
        <begin position="50"/>
        <end position="88"/>
    </location>
</feature>
<dbReference type="InterPro" id="IPR037550">
    <property type="entry name" value="Sec23_C"/>
</dbReference>
<dbReference type="PANTHER" id="PTHR11141:SF0">
    <property type="entry name" value="PROTEIN TRANSPORT PROTEIN SEC23"/>
    <property type="match status" value="1"/>
</dbReference>
<dbReference type="GO" id="GO:0006886">
    <property type="term" value="P:intracellular protein transport"/>
    <property type="evidence" value="ECO:0007669"/>
    <property type="project" value="InterPro"/>
</dbReference>
<dbReference type="SUPFAM" id="SSF81995">
    <property type="entry name" value="beta-sandwich domain of Sec23/24"/>
    <property type="match status" value="1"/>
</dbReference>
<dbReference type="InterPro" id="IPR006900">
    <property type="entry name" value="Sec23/24_helical_dom"/>
</dbReference>
<name>A0A061B876_CYBFA</name>
<dbReference type="OrthoDB" id="10256289at2759"/>
<comment type="function">
    <text evidence="14 15">Component of the coat protein complex II (COPII) which promotes the formation of transport vesicles from the endoplasmic reticulum (ER). The coat has two main functions, the physical deformation of the endoplasmic reticulum membrane into vesicles and the selection of cargo molecules.</text>
</comment>
<dbReference type="GO" id="GO:0005096">
    <property type="term" value="F:GTPase activator activity"/>
    <property type="evidence" value="ECO:0007669"/>
    <property type="project" value="TreeGrafter"/>
</dbReference>
<feature type="domain" description="Sec23/Sec24 helical" evidence="19">
    <location>
        <begin position="496"/>
        <end position="594"/>
    </location>
</feature>
<evidence type="ECO:0000256" key="7">
    <source>
        <dbReference type="ARBA" id="ARBA00022824"/>
    </source>
</evidence>
<comment type="subcellular location">
    <subcellularLocation>
        <location evidence="15">Cytoplasm</location>
    </subcellularLocation>
    <subcellularLocation>
        <location evidence="1 15">Cytoplasmic vesicle</location>
        <location evidence="1 15">COPII-coated vesicle membrane</location>
        <topology evidence="1 15">Peripheral membrane protein</topology>
        <orientation evidence="1 15">Cytoplasmic side</orientation>
    </subcellularLocation>
    <subcellularLocation>
        <location evidence="2 15">Endoplasmic reticulum membrane</location>
        <topology evidence="2 15">Peripheral membrane protein</topology>
        <orientation evidence="2 15">Cytoplasmic side</orientation>
    </subcellularLocation>
    <subcellularLocation>
        <location evidence="15">Golgi apparatus membrane</location>
        <topology evidence="15">Peripheral membrane protein</topology>
        <orientation evidence="15">Cytoplasmic side</orientation>
    </subcellularLocation>
</comment>
<evidence type="ECO:0000256" key="4">
    <source>
        <dbReference type="ARBA" id="ARBA00021212"/>
    </source>
</evidence>
<dbReference type="SUPFAM" id="SSF53300">
    <property type="entry name" value="vWA-like"/>
    <property type="match status" value="1"/>
</dbReference>
<evidence type="ECO:0000256" key="2">
    <source>
        <dbReference type="ARBA" id="ARBA00004397"/>
    </source>
</evidence>
<evidence type="ECO:0000256" key="11">
    <source>
        <dbReference type="ARBA" id="ARBA00023034"/>
    </source>
</evidence>
<feature type="domain" description="Gelsolin-like" evidence="16">
    <location>
        <begin position="614"/>
        <end position="702"/>
    </location>
</feature>
<dbReference type="InterPro" id="IPR007123">
    <property type="entry name" value="Gelsolin-like_dom"/>
</dbReference>
<keyword evidence="6 15" id="KW-0479">Metal-binding</keyword>
<keyword evidence="10 15" id="KW-0653">Protein transport</keyword>
<dbReference type="GO" id="GO:0000139">
    <property type="term" value="C:Golgi membrane"/>
    <property type="evidence" value="ECO:0007669"/>
    <property type="project" value="UniProtKB-SubCell"/>
</dbReference>
<comment type="similarity">
    <text evidence="3 15">Belongs to the SEC23/SEC24 family. SEC23 subfamily.</text>
</comment>
<proteinExistence type="inferred from homology"/>
<accession>A0A061B876</accession>
<dbReference type="Gene3D" id="3.40.20.10">
    <property type="entry name" value="Severin"/>
    <property type="match status" value="1"/>
</dbReference>
<dbReference type="GO" id="GO:0030127">
    <property type="term" value="C:COPII vesicle coat"/>
    <property type="evidence" value="ECO:0007669"/>
    <property type="project" value="InterPro"/>
</dbReference>
<evidence type="ECO:0000256" key="3">
    <source>
        <dbReference type="ARBA" id="ARBA00009210"/>
    </source>
</evidence>
<evidence type="ECO:0000256" key="14">
    <source>
        <dbReference type="ARBA" id="ARBA00025471"/>
    </source>
</evidence>
<evidence type="ECO:0000259" key="17">
    <source>
        <dbReference type="Pfam" id="PF04810"/>
    </source>
</evidence>
<keyword evidence="15" id="KW-0963">Cytoplasm</keyword>
<feature type="domain" description="Sec23/Sec24 trunk" evidence="18">
    <location>
        <begin position="112"/>
        <end position="370"/>
    </location>
</feature>
<dbReference type="CDD" id="cd11287">
    <property type="entry name" value="Sec23_C"/>
    <property type="match status" value="1"/>
</dbReference>
<dbReference type="InterPro" id="IPR006896">
    <property type="entry name" value="Sec23/24_trunk_dom"/>
</dbReference>
<evidence type="ECO:0000259" key="20">
    <source>
        <dbReference type="Pfam" id="PF08033"/>
    </source>
</evidence>
<evidence type="ECO:0000259" key="16">
    <source>
        <dbReference type="Pfam" id="PF00626"/>
    </source>
</evidence>
<dbReference type="Pfam" id="PF04810">
    <property type="entry name" value="zf-Sec23_Sec24"/>
    <property type="match status" value="1"/>
</dbReference>
<evidence type="ECO:0000313" key="21">
    <source>
        <dbReference type="EMBL" id="CDR45557.1"/>
    </source>
</evidence>
<dbReference type="Pfam" id="PF08033">
    <property type="entry name" value="Sec23_BS"/>
    <property type="match status" value="1"/>
</dbReference>
<dbReference type="Gene3D" id="2.60.40.1670">
    <property type="entry name" value="beta-sandwich domain of Sec23/24"/>
    <property type="match status" value="1"/>
</dbReference>
<evidence type="ECO:0000256" key="15">
    <source>
        <dbReference type="RuleBase" id="RU365030"/>
    </source>
</evidence>
<reference evidence="21" key="1">
    <citation type="journal article" date="2014" name="Genome Announc.">
        <title>Genome sequence of the yeast Cyberlindnera fabianii (Hansenula fabianii).</title>
        <authorList>
            <person name="Freel K.C."/>
            <person name="Sarilar V."/>
            <person name="Neuveglise C."/>
            <person name="Devillers H."/>
            <person name="Friedrich A."/>
            <person name="Schacherer J."/>
        </authorList>
    </citation>
    <scope>NUCLEOTIDE SEQUENCE</scope>
    <source>
        <strain evidence="21">YJS4271</strain>
    </source>
</reference>
<dbReference type="InterPro" id="IPR036175">
    <property type="entry name" value="Sec23/24_helical_dom_sf"/>
</dbReference>
<dbReference type="VEuPathDB" id="FungiDB:BON22_1022"/>
<protein>
    <recommendedName>
        <fullName evidence="4 15">Protein transport protein SEC23</fullName>
    </recommendedName>
</protein>
<dbReference type="FunFam" id="3.40.20.10:FF:000041">
    <property type="entry name" value="Protein transport protein SEC23"/>
    <property type="match status" value="1"/>
</dbReference>
<keyword evidence="13 15" id="KW-0968">Cytoplasmic vesicle</keyword>
<organism evidence="21">
    <name type="scientific">Cyberlindnera fabianii</name>
    <name type="common">Yeast</name>
    <name type="synonym">Hansenula fabianii</name>
    <dbReference type="NCBI Taxonomy" id="36022"/>
    <lineage>
        <taxon>Eukaryota</taxon>
        <taxon>Fungi</taxon>
        <taxon>Dikarya</taxon>
        <taxon>Ascomycota</taxon>
        <taxon>Saccharomycotina</taxon>
        <taxon>Saccharomycetes</taxon>
        <taxon>Phaffomycetales</taxon>
        <taxon>Phaffomycetaceae</taxon>
        <taxon>Cyberlindnera</taxon>
    </lineage>
</organism>
<dbReference type="PhylomeDB" id="A0A061B876"/>
<keyword evidence="11 15" id="KW-0333">Golgi apparatus</keyword>
<dbReference type="InterPro" id="IPR036180">
    <property type="entry name" value="Gelsolin-like_dom_sf"/>
</dbReference>
<dbReference type="GO" id="GO:0070971">
    <property type="term" value="C:endoplasmic reticulum exit site"/>
    <property type="evidence" value="ECO:0007669"/>
    <property type="project" value="TreeGrafter"/>
</dbReference>
<dbReference type="GO" id="GO:0090110">
    <property type="term" value="P:COPII-coated vesicle cargo loading"/>
    <property type="evidence" value="ECO:0007669"/>
    <property type="project" value="TreeGrafter"/>
</dbReference>
<evidence type="ECO:0000256" key="12">
    <source>
        <dbReference type="ARBA" id="ARBA00023136"/>
    </source>
</evidence>
<evidence type="ECO:0000256" key="6">
    <source>
        <dbReference type="ARBA" id="ARBA00022723"/>
    </source>
</evidence>
<keyword evidence="12 15" id="KW-0472">Membrane</keyword>
<dbReference type="InterPro" id="IPR036174">
    <property type="entry name" value="Znf_Sec23_Sec24_sf"/>
</dbReference>
<evidence type="ECO:0000259" key="19">
    <source>
        <dbReference type="Pfam" id="PF04815"/>
    </source>
</evidence>
<dbReference type="Pfam" id="PF04811">
    <property type="entry name" value="Sec23_trunk"/>
    <property type="match status" value="1"/>
</dbReference>
<dbReference type="InterPro" id="IPR029006">
    <property type="entry name" value="ADF-H/Gelsolin-like_dom_sf"/>
</dbReference>
<evidence type="ECO:0000256" key="1">
    <source>
        <dbReference type="ARBA" id="ARBA00004299"/>
    </source>
</evidence>
<dbReference type="Pfam" id="PF04815">
    <property type="entry name" value="Sec23_helical"/>
    <property type="match status" value="1"/>
</dbReference>
<keyword evidence="5 15" id="KW-0813">Transport</keyword>
<evidence type="ECO:0000256" key="9">
    <source>
        <dbReference type="ARBA" id="ARBA00022892"/>
    </source>
</evidence>
<dbReference type="Gene3D" id="2.30.30.380">
    <property type="entry name" value="Zn-finger domain of Sec23/24"/>
    <property type="match status" value="1"/>
</dbReference>
<dbReference type="GO" id="GO:0005789">
    <property type="term" value="C:endoplasmic reticulum membrane"/>
    <property type="evidence" value="ECO:0007669"/>
    <property type="project" value="UniProtKB-SubCell"/>
</dbReference>
<dbReference type="Gene3D" id="1.20.120.730">
    <property type="entry name" value="Sec23/Sec24 helical domain"/>
    <property type="match status" value="1"/>
</dbReference>
<gene>
    <name evidence="21" type="ORF">CYFA0S_19e00364g</name>
</gene>
<dbReference type="FunFam" id="3.40.50.410:FF:000043">
    <property type="entry name" value="Protein transport protein SEC23"/>
    <property type="match status" value="1"/>
</dbReference>
<evidence type="ECO:0000256" key="5">
    <source>
        <dbReference type="ARBA" id="ARBA00022448"/>
    </source>
</evidence>
<keyword evidence="7 15" id="KW-0256">Endoplasmic reticulum</keyword>
<evidence type="ECO:0000256" key="8">
    <source>
        <dbReference type="ARBA" id="ARBA00022833"/>
    </source>
</evidence>
<dbReference type="SUPFAM" id="SSF81811">
    <property type="entry name" value="Helical domain of Sec23/24"/>
    <property type="match status" value="1"/>
</dbReference>
<evidence type="ECO:0000256" key="13">
    <source>
        <dbReference type="ARBA" id="ARBA00023329"/>
    </source>
</evidence>
<keyword evidence="8 15" id="KW-0862">Zinc</keyword>
<dbReference type="AlphaFoldDB" id="A0A061B876"/>